<name>R7TRN5_CAPTE</name>
<dbReference type="PANTHER" id="PTHR23282">
    <property type="entry name" value="APICAL ENDOSOMAL GLYCOPROTEIN PRECURSOR"/>
    <property type="match status" value="1"/>
</dbReference>
<dbReference type="SUPFAM" id="SSF49899">
    <property type="entry name" value="Concanavalin A-like lectins/glucanases"/>
    <property type="match status" value="1"/>
</dbReference>
<evidence type="ECO:0000313" key="2">
    <source>
        <dbReference type="EMBL" id="ELT96242.1"/>
    </source>
</evidence>
<dbReference type="AlphaFoldDB" id="R7TRN5"/>
<accession>R7TRN5</accession>
<organism evidence="2">
    <name type="scientific">Capitella teleta</name>
    <name type="common">Polychaete worm</name>
    <dbReference type="NCBI Taxonomy" id="283909"/>
    <lineage>
        <taxon>Eukaryota</taxon>
        <taxon>Metazoa</taxon>
        <taxon>Spiralia</taxon>
        <taxon>Lophotrochozoa</taxon>
        <taxon>Annelida</taxon>
        <taxon>Polychaeta</taxon>
        <taxon>Sedentaria</taxon>
        <taxon>Scolecida</taxon>
        <taxon>Capitellidae</taxon>
        <taxon>Capitella</taxon>
    </lineage>
</organism>
<proteinExistence type="predicted"/>
<dbReference type="EMBL" id="AMQN01002320">
    <property type="status" value="NOT_ANNOTATED_CDS"/>
    <property type="molecule type" value="Genomic_DNA"/>
</dbReference>
<sequence>TKCLLFWYHMHGKDMGSLNVHLRNYTGGNTKYWGVVGDQGDEWNLGRLSFTHNGPFQIIFEALIGPGIASDIALDDIELTDGYC</sequence>
<dbReference type="CDD" id="cd06263">
    <property type="entry name" value="MAM"/>
    <property type="match status" value="1"/>
</dbReference>
<dbReference type="EMBL" id="KB308885">
    <property type="protein sequence ID" value="ELT96242.1"/>
    <property type="molecule type" value="Genomic_DNA"/>
</dbReference>
<dbReference type="EnsemblMetazoa" id="CapteT77854">
    <property type="protein sequence ID" value="CapteP77854"/>
    <property type="gene ID" value="CapteG77854"/>
</dbReference>
<reference evidence="3" key="3">
    <citation type="submission" date="2015-06" db="UniProtKB">
        <authorList>
            <consortium name="EnsemblMetazoa"/>
        </authorList>
    </citation>
    <scope>IDENTIFICATION</scope>
</reference>
<dbReference type="OrthoDB" id="6076444at2759"/>
<feature type="non-terminal residue" evidence="2">
    <location>
        <position position="84"/>
    </location>
</feature>
<reference evidence="4" key="1">
    <citation type="submission" date="2012-12" db="EMBL/GenBank/DDBJ databases">
        <authorList>
            <person name="Hellsten U."/>
            <person name="Grimwood J."/>
            <person name="Chapman J.A."/>
            <person name="Shapiro H."/>
            <person name="Aerts A."/>
            <person name="Otillar R.P."/>
            <person name="Terry A.Y."/>
            <person name="Boore J.L."/>
            <person name="Simakov O."/>
            <person name="Marletaz F."/>
            <person name="Cho S.-J."/>
            <person name="Edsinger-Gonzales E."/>
            <person name="Havlak P."/>
            <person name="Kuo D.-H."/>
            <person name="Larsson T."/>
            <person name="Lv J."/>
            <person name="Arendt D."/>
            <person name="Savage R."/>
            <person name="Osoegawa K."/>
            <person name="de Jong P."/>
            <person name="Lindberg D.R."/>
            <person name="Seaver E.C."/>
            <person name="Weisblat D.A."/>
            <person name="Putnam N.H."/>
            <person name="Grigoriev I.V."/>
            <person name="Rokhsar D.S."/>
        </authorList>
    </citation>
    <scope>NUCLEOTIDE SEQUENCE</scope>
    <source>
        <strain evidence="4">I ESC-2004</strain>
    </source>
</reference>
<keyword evidence="4" id="KW-1185">Reference proteome</keyword>
<dbReference type="PANTHER" id="PTHR23282:SF101">
    <property type="entry name" value="MAM DOMAIN-CONTAINING PROTEIN"/>
    <property type="match status" value="1"/>
</dbReference>
<evidence type="ECO:0000313" key="4">
    <source>
        <dbReference type="Proteomes" id="UP000014760"/>
    </source>
</evidence>
<dbReference type="GO" id="GO:0016020">
    <property type="term" value="C:membrane"/>
    <property type="evidence" value="ECO:0007669"/>
    <property type="project" value="InterPro"/>
</dbReference>
<dbReference type="Proteomes" id="UP000014760">
    <property type="component" value="Unassembled WGS sequence"/>
</dbReference>
<dbReference type="PROSITE" id="PS50060">
    <property type="entry name" value="MAM_2"/>
    <property type="match status" value="1"/>
</dbReference>
<protein>
    <recommendedName>
        <fullName evidence="1">MAM domain-containing protein</fullName>
    </recommendedName>
</protein>
<dbReference type="InterPro" id="IPR013320">
    <property type="entry name" value="ConA-like_dom_sf"/>
</dbReference>
<dbReference type="OMA" id="NNRTWAC"/>
<dbReference type="HOGENOM" id="CLU_098682_1_1_1"/>
<reference evidence="2 4" key="2">
    <citation type="journal article" date="2013" name="Nature">
        <title>Insights into bilaterian evolution from three spiralian genomes.</title>
        <authorList>
            <person name="Simakov O."/>
            <person name="Marletaz F."/>
            <person name="Cho S.J."/>
            <person name="Edsinger-Gonzales E."/>
            <person name="Havlak P."/>
            <person name="Hellsten U."/>
            <person name="Kuo D.H."/>
            <person name="Larsson T."/>
            <person name="Lv J."/>
            <person name="Arendt D."/>
            <person name="Savage R."/>
            <person name="Osoegawa K."/>
            <person name="de Jong P."/>
            <person name="Grimwood J."/>
            <person name="Chapman J.A."/>
            <person name="Shapiro H."/>
            <person name="Aerts A."/>
            <person name="Otillar R.P."/>
            <person name="Terry A.Y."/>
            <person name="Boore J.L."/>
            <person name="Grigoriev I.V."/>
            <person name="Lindberg D.R."/>
            <person name="Seaver E.C."/>
            <person name="Weisblat D.A."/>
            <person name="Putnam N.H."/>
            <person name="Rokhsar D.S."/>
        </authorList>
    </citation>
    <scope>NUCLEOTIDE SEQUENCE</scope>
    <source>
        <strain evidence="2 4">I ESC-2004</strain>
    </source>
</reference>
<evidence type="ECO:0000259" key="1">
    <source>
        <dbReference type="PROSITE" id="PS50060"/>
    </source>
</evidence>
<feature type="non-terminal residue" evidence="2">
    <location>
        <position position="1"/>
    </location>
</feature>
<evidence type="ECO:0000313" key="3">
    <source>
        <dbReference type="EnsemblMetazoa" id="CapteP77854"/>
    </source>
</evidence>
<dbReference type="InterPro" id="IPR000998">
    <property type="entry name" value="MAM_dom"/>
</dbReference>
<dbReference type="Gene3D" id="2.60.120.200">
    <property type="match status" value="1"/>
</dbReference>
<dbReference type="InterPro" id="IPR051560">
    <property type="entry name" value="MAM_domain-containing"/>
</dbReference>
<dbReference type="Pfam" id="PF00629">
    <property type="entry name" value="MAM"/>
    <property type="match status" value="1"/>
</dbReference>
<gene>
    <name evidence="2" type="ORF">CAPTEDRAFT_77854</name>
</gene>
<feature type="domain" description="MAM" evidence="1">
    <location>
        <begin position="1"/>
        <end position="84"/>
    </location>
</feature>